<evidence type="ECO:0000313" key="10">
    <source>
        <dbReference type="Proteomes" id="UP000265515"/>
    </source>
</evidence>
<dbReference type="GO" id="GO:0005737">
    <property type="term" value="C:cytoplasm"/>
    <property type="evidence" value="ECO:0007669"/>
    <property type="project" value="UniProtKB-SubCell"/>
</dbReference>
<feature type="region of interest" description="Disordered" evidence="8">
    <location>
        <begin position="1"/>
        <end position="20"/>
    </location>
</feature>
<protein>
    <recommendedName>
        <fullName evidence="11">Nucleosome assembly protein</fullName>
    </recommendedName>
</protein>
<dbReference type="GO" id="GO:0006334">
    <property type="term" value="P:nucleosome assembly"/>
    <property type="evidence" value="ECO:0007669"/>
    <property type="project" value="InterPro"/>
</dbReference>
<reference evidence="9 10" key="1">
    <citation type="journal article" date="2018" name="Cell">
        <title>The Chara Genome: Secondary Complexity and Implications for Plant Terrestrialization.</title>
        <authorList>
            <person name="Nishiyama T."/>
            <person name="Sakayama H."/>
            <person name="Vries J.D."/>
            <person name="Buschmann H."/>
            <person name="Saint-Marcoux D."/>
            <person name="Ullrich K.K."/>
            <person name="Haas F.B."/>
            <person name="Vanderstraeten L."/>
            <person name="Becker D."/>
            <person name="Lang D."/>
            <person name="Vosolsobe S."/>
            <person name="Rombauts S."/>
            <person name="Wilhelmsson P.K.I."/>
            <person name="Janitza P."/>
            <person name="Kern R."/>
            <person name="Heyl A."/>
            <person name="Rumpler F."/>
            <person name="Villalobos L.I.A.C."/>
            <person name="Clay J.M."/>
            <person name="Skokan R."/>
            <person name="Toyoda A."/>
            <person name="Suzuki Y."/>
            <person name="Kagoshima H."/>
            <person name="Schijlen E."/>
            <person name="Tajeshwar N."/>
            <person name="Catarino B."/>
            <person name="Hetherington A.J."/>
            <person name="Saltykova A."/>
            <person name="Bonnot C."/>
            <person name="Breuninger H."/>
            <person name="Symeonidi A."/>
            <person name="Radhakrishnan G.V."/>
            <person name="Van Nieuwerburgh F."/>
            <person name="Deforce D."/>
            <person name="Chang C."/>
            <person name="Karol K.G."/>
            <person name="Hedrich R."/>
            <person name="Ulvskov P."/>
            <person name="Glockner G."/>
            <person name="Delwiche C.F."/>
            <person name="Petrasek J."/>
            <person name="Van de Peer Y."/>
            <person name="Friml J."/>
            <person name="Beilby M."/>
            <person name="Dolan L."/>
            <person name="Kohara Y."/>
            <person name="Sugano S."/>
            <person name="Fujiyama A."/>
            <person name="Delaux P.-M."/>
            <person name="Quint M."/>
            <person name="TheiBen G."/>
            <person name="Hagemann M."/>
            <person name="Harholt J."/>
            <person name="Dunand C."/>
            <person name="Zachgo S."/>
            <person name="Langdale J."/>
            <person name="Maumus F."/>
            <person name="Straeten D.V.D."/>
            <person name="Gould S.B."/>
            <person name="Rensing S.A."/>
        </authorList>
    </citation>
    <scope>NUCLEOTIDE SEQUENCE [LARGE SCALE GENOMIC DNA]</scope>
    <source>
        <strain evidence="9 10">S276</strain>
    </source>
</reference>
<evidence type="ECO:0000256" key="2">
    <source>
        <dbReference type="ARBA" id="ARBA00004496"/>
    </source>
</evidence>
<keyword evidence="6" id="KW-0539">Nucleus</keyword>
<evidence type="ECO:0000256" key="1">
    <source>
        <dbReference type="ARBA" id="ARBA00004123"/>
    </source>
</evidence>
<evidence type="ECO:0000256" key="6">
    <source>
        <dbReference type="ARBA" id="ARBA00023242"/>
    </source>
</evidence>
<dbReference type="Gene3D" id="1.20.5.1500">
    <property type="match status" value="1"/>
</dbReference>
<evidence type="ECO:0000256" key="7">
    <source>
        <dbReference type="RuleBase" id="RU003876"/>
    </source>
</evidence>
<accession>A0A388LGJ4</accession>
<name>A0A388LGJ4_CHABU</name>
<comment type="similarity">
    <text evidence="3 7">Belongs to the nucleosome assembly protein (NAP) family.</text>
</comment>
<dbReference type="Proteomes" id="UP000265515">
    <property type="component" value="Unassembled WGS sequence"/>
</dbReference>
<evidence type="ECO:0008006" key="11">
    <source>
        <dbReference type="Google" id="ProtNLM"/>
    </source>
</evidence>
<dbReference type="GO" id="GO:0000724">
    <property type="term" value="P:double-strand break repair via homologous recombination"/>
    <property type="evidence" value="ECO:0007669"/>
    <property type="project" value="UniProtKB-ARBA"/>
</dbReference>
<keyword evidence="10" id="KW-1185">Reference proteome</keyword>
<dbReference type="EMBL" id="BFEA01000371">
    <property type="protein sequence ID" value="GBG81343.1"/>
    <property type="molecule type" value="Genomic_DNA"/>
</dbReference>
<dbReference type="GO" id="GO:0005634">
    <property type="term" value="C:nucleus"/>
    <property type="evidence" value="ECO:0007669"/>
    <property type="project" value="UniProtKB-SubCell"/>
</dbReference>
<feature type="compositionally biased region" description="Basic and acidic residues" evidence="8">
    <location>
        <begin position="342"/>
        <end position="358"/>
    </location>
</feature>
<feature type="region of interest" description="Disordered" evidence="8">
    <location>
        <begin position="298"/>
        <end position="367"/>
    </location>
</feature>
<keyword evidence="5" id="KW-0143">Chaperone</keyword>
<evidence type="ECO:0000256" key="3">
    <source>
        <dbReference type="ARBA" id="ARBA00009947"/>
    </source>
</evidence>
<comment type="subcellular location">
    <subcellularLocation>
        <location evidence="2">Cytoplasm</location>
    </subcellularLocation>
    <subcellularLocation>
        <location evidence="1">Nucleus</location>
    </subcellularLocation>
</comment>
<dbReference type="STRING" id="69332.A0A388LGJ4"/>
<evidence type="ECO:0000256" key="5">
    <source>
        <dbReference type="ARBA" id="ARBA00023186"/>
    </source>
</evidence>
<keyword evidence="4" id="KW-0963">Cytoplasm</keyword>
<organism evidence="9 10">
    <name type="scientific">Chara braunii</name>
    <name type="common">Braun's stonewort</name>
    <dbReference type="NCBI Taxonomy" id="69332"/>
    <lineage>
        <taxon>Eukaryota</taxon>
        <taxon>Viridiplantae</taxon>
        <taxon>Streptophyta</taxon>
        <taxon>Charophyceae</taxon>
        <taxon>Charales</taxon>
        <taxon>Characeae</taxon>
        <taxon>Chara</taxon>
    </lineage>
</organism>
<dbReference type="Gramene" id="GBG81343">
    <property type="protein sequence ID" value="GBG81343"/>
    <property type="gene ID" value="CBR_g32016"/>
</dbReference>
<dbReference type="PANTHER" id="PTHR11875">
    <property type="entry name" value="TESTIS-SPECIFIC Y-ENCODED PROTEIN"/>
    <property type="match status" value="1"/>
</dbReference>
<dbReference type="AlphaFoldDB" id="A0A388LGJ4"/>
<dbReference type="GO" id="GO:0042393">
    <property type="term" value="F:histone binding"/>
    <property type="evidence" value="ECO:0007669"/>
    <property type="project" value="UniProtKB-ARBA"/>
</dbReference>
<comment type="caution">
    <text evidence="9">The sequence shown here is derived from an EMBL/GenBank/DDBJ whole genome shotgun (WGS) entry which is preliminary data.</text>
</comment>
<evidence type="ECO:0000256" key="8">
    <source>
        <dbReference type="SAM" id="MobiDB-lite"/>
    </source>
</evidence>
<proteinExistence type="inferred from homology"/>
<dbReference type="OrthoDB" id="27325at2759"/>
<feature type="region of interest" description="Disordered" evidence="8">
    <location>
        <begin position="100"/>
        <end position="119"/>
    </location>
</feature>
<dbReference type="Pfam" id="PF00956">
    <property type="entry name" value="NAP"/>
    <property type="match status" value="1"/>
</dbReference>
<dbReference type="Gene3D" id="3.30.1120.90">
    <property type="entry name" value="Nucleosome assembly protein"/>
    <property type="match status" value="1"/>
</dbReference>
<gene>
    <name evidence="9" type="ORF">CBR_g32016</name>
</gene>
<feature type="compositionally biased region" description="Acidic residues" evidence="8">
    <location>
        <begin position="304"/>
        <end position="336"/>
    </location>
</feature>
<dbReference type="SUPFAM" id="SSF143113">
    <property type="entry name" value="NAP-like"/>
    <property type="match status" value="1"/>
</dbReference>
<evidence type="ECO:0000256" key="4">
    <source>
        <dbReference type="ARBA" id="ARBA00022490"/>
    </source>
</evidence>
<dbReference type="OMA" id="YSGDFMY"/>
<evidence type="ECO:0000313" key="9">
    <source>
        <dbReference type="EMBL" id="GBG81343.1"/>
    </source>
</evidence>
<dbReference type="FunFam" id="3.30.1120.90:FF:000005">
    <property type="entry name" value="Nucleosome assembly protein11"/>
    <property type="match status" value="1"/>
</dbReference>
<sequence>MSDSAGEAKPTAMSADDTTSQRDVLNLLDERLKNMALGYLETLPIRVRKRVEALRTLQSKHDELEADFEKELTALEVKYEKLYEPLYEQRAAVVVGDVEPEDQVEAPPPASTPPAEGAAATEDIANAKGIPNFWLTAMKNFDMIGEMVTARDEPALKYLRDVKWNRLEDGKSFKIDFFFNENPYFSNSVLSKTYHMIEEDEPVLEKSEGTEIDWLAGKNLCVKVMQKRTARKGNKPGRIATKTEKCKSFFNFFSAPEIPDELSALDEEEAEQLQEIMEEDYEVGAAIREKLIPHAVSWFTGEAVQEDDDDDEEGDEEDEDDEDDDEDDDGEDEDEAPAARKKGGDAKASKSKTGKADGDQPPDCKQQ</sequence>
<dbReference type="InterPro" id="IPR002164">
    <property type="entry name" value="NAP_family"/>
</dbReference>
<dbReference type="InterPro" id="IPR037231">
    <property type="entry name" value="NAP-like_sf"/>
</dbReference>
<dbReference type="FunFam" id="1.20.5.1500:FF:000001">
    <property type="entry name" value="Nucleosome assembly protein 1-like 1"/>
    <property type="match status" value="1"/>
</dbReference>